<reference evidence="1 2" key="1">
    <citation type="journal article" date="2011" name="Science">
        <title>The ecoresponsive genome of Daphnia pulex.</title>
        <authorList>
            <person name="Colbourne J.K."/>
            <person name="Pfrender M.E."/>
            <person name="Gilbert D."/>
            <person name="Thomas W.K."/>
            <person name="Tucker A."/>
            <person name="Oakley T.H."/>
            <person name="Tokishita S."/>
            <person name="Aerts A."/>
            <person name="Arnold G.J."/>
            <person name="Basu M.K."/>
            <person name="Bauer D.J."/>
            <person name="Caceres C.E."/>
            <person name="Carmel L."/>
            <person name="Casola C."/>
            <person name="Choi J.H."/>
            <person name="Detter J.C."/>
            <person name="Dong Q."/>
            <person name="Dusheyko S."/>
            <person name="Eads B.D."/>
            <person name="Frohlich T."/>
            <person name="Geiler-Samerotte K.A."/>
            <person name="Gerlach D."/>
            <person name="Hatcher P."/>
            <person name="Jogdeo S."/>
            <person name="Krijgsveld J."/>
            <person name="Kriventseva E.V."/>
            <person name="Kultz D."/>
            <person name="Laforsch C."/>
            <person name="Lindquist E."/>
            <person name="Lopez J."/>
            <person name="Manak J.R."/>
            <person name="Muller J."/>
            <person name="Pangilinan J."/>
            <person name="Patwardhan R.P."/>
            <person name="Pitluck S."/>
            <person name="Pritham E.J."/>
            <person name="Rechtsteiner A."/>
            <person name="Rho M."/>
            <person name="Rogozin I.B."/>
            <person name="Sakarya O."/>
            <person name="Salamov A."/>
            <person name="Schaack S."/>
            <person name="Shapiro H."/>
            <person name="Shiga Y."/>
            <person name="Skalitzky C."/>
            <person name="Smith Z."/>
            <person name="Souvorov A."/>
            <person name="Sung W."/>
            <person name="Tang Z."/>
            <person name="Tsuchiya D."/>
            <person name="Tu H."/>
            <person name="Vos H."/>
            <person name="Wang M."/>
            <person name="Wolf Y.I."/>
            <person name="Yamagata H."/>
            <person name="Yamada T."/>
            <person name="Ye Y."/>
            <person name="Shaw J.R."/>
            <person name="Andrews J."/>
            <person name="Crease T.J."/>
            <person name="Tang H."/>
            <person name="Lucas S.M."/>
            <person name="Robertson H.M."/>
            <person name="Bork P."/>
            <person name="Koonin E.V."/>
            <person name="Zdobnov E.M."/>
            <person name="Grigoriev I.V."/>
            <person name="Lynch M."/>
            <person name="Boore J.L."/>
        </authorList>
    </citation>
    <scope>NUCLEOTIDE SEQUENCE [LARGE SCALE GENOMIC DNA]</scope>
</reference>
<dbReference type="Proteomes" id="UP000000305">
    <property type="component" value="Unassembled WGS sequence"/>
</dbReference>
<accession>E9GLW2</accession>
<name>E9GLW2_DAPPU</name>
<gene>
    <name evidence="1" type="ORF">DAPPUDRAFT_244801</name>
</gene>
<proteinExistence type="predicted"/>
<evidence type="ECO:0000313" key="2">
    <source>
        <dbReference type="Proteomes" id="UP000000305"/>
    </source>
</evidence>
<evidence type="ECO:0000313" key="1">
    <source>
        <dbReference type="EMBL" id="EFX79622.1"/>
    </source>
</evidence>
<dbReference type="AlphaFoldDB" id="E9GLW2"/>
<organism evidence="1 2">
    <name type="scientific">Daphnia pulex</name>
    <name type="common">Water flea</name>
    <dbReference type="NCBI Taxonomy" id="6669"/>
    <lineage>
        <taxon>Eukaryota</taxon>
        <taxon>Metazoa</taxon>
        <taxon>Ecdysozoa</taxon>
        <taxon>Arthropoda</taxon>
        <taxon>Crustacea</taxon>
        <taxon>Branchiopoda</taxon>
        <taxon>Diplostraca</taxon>
        <taxon>Cladocera</taxon>
        <taxon>Anomopoda</taxon>
        <taxon>Daphniidae</taxon>
        <taxon>Daphnia</taxon>
    </lineage>
</organism>
<dbReference type="HOGENOM" id="CLU_2294447_0_0_1"/>
<dbReference type="OrthoDB" id="1607513at2759"/>
<dbReference type="KEGG" id="dpx:DAPPUDRAFT_244801"/>
<protein>
    <submittedName>
        <fullName evidence="1">Uncharacterized protein</fullName>
    </submittedName>
</protein>
<dbReference type="InParanoid" id="E9GLW2"/>
<dbReference type="EMBL" id="GL732551">
    <property type="protein sequence ID" value="EFX79622.1"/>
    <property type="molecule type" value="Genomic_DNA"/>
</dbReference>
<sequence>MASSYRMLAVTTDNASSNGCFIDHLLRDLVTSIRASPQRIQKFKKILKSFGLQNEAYEPGEIVASTDGAVITGDLLPILDVKTRWSSAYYFVKRSEYKLHL</sequence>
<keyword evidence="2" id="KW-1185">Reference proteome</keyword>